<reference evidence="1" key="2">
    <citation type="journal article" name="Front. Microbiol.">
        <title>Degradative Capacity of Two Strains of Rhodonia placenta: From Phenotype to Genotype.</title>
        <authorList>
            <person name="Kolle M."/>
            <person name="Horta M.A.C."/>
            <person name="Nowrousian M."/>
            <person name="Ohm R.A."/>
            <person name="Benz J.P."/>
            <person name="Pilgard A."/>
        </authorList>
    </citation>
    <scope>NUCLEOTIDE SEQUENCE</scope>
    <source>
        <strain evidence="1">FPRL280</strain>
    </source>
</reference>
<evidence type="ECO:0000313" key="2">
    <source>
        <dbReference type="Proteomes" id="UP000639403"/>
    </source>
</evidence>
<gene>
    <name evidence="1" type="ORF">IEO21_07836</name>
</gene>
<dbReference type="AlphaFoldDB" id="A0A8H7TZD5"/>
<reference evidence="1" key="1">
    <citation type="submission" date="2020-11" db="EMBL/GenBank/DDBJ databases">
        <authorList>
            <person name="Koelle M."/>
            <person name="Horta M.A.C."/>
            <person name="Nowrousian M."/>
            <person name="Ohm R.A."/>
            <person name="Benz P."/>
            <person name="Pilgard A."/>
        </authorList>
    </citation>
    <scope>NUCLEOTIDE SEQUENCE</scope>
    <source>
        <strain evidence="1">FPRL280</strain>
    </source>
</reference>
<dbReference type="Proteomes" id="UP000639403">
    <property type="component" value="Unassembled WGS sequence"/>
</dbReference>
<comment type="caution">
    <text evidence="1">The sequence shown here is derived from an EMBL/GenBank/DDBJ whole genome shotgun (WGS) entry which is preliminary data.</text>
</comment>
<proteinExistence type="predicted"/>
<name>A0A8H7TZD5_9APHY</name>
<organism evidence="1 2">
    <name type="scientific">Rhodonia placenta</name>
    <dbReference type="NCBI Taxonomy" id="104341"/>
    <lineage>
        <taxon>Eukaryota</taxon>
        <taxon>Fungi</taxon>
        <taxon>Dikarya</taxon>
        <taxon>Basidiomycota</taxon>
        <taxon>Agaricomycotina</taxon>
        <taxon>Agaricomycetes</taxon>
        <taxon>Polyporales</taxon>
        <taxon>Adustoporiaceae</taxon>
        <taxon>Rhodonia</taxon>
    </lineage>
</organism>
<protein>
    <submittedName>
        <fullName evidence="1">Uncharacterized protein</fullName>
    </submittedName>
</protein>
<accession>A0A8H7TZD5</accession>
<evidence type="ECO:0000313" key="1">
    <source>
        <dbReference type="EMBL" id="KAF9808544.1"/>
    </source>
</evidence>
<dbReference type="EMBL" id="JADOXO010000239">
    <property type="protein sequence ID" value="KAF9808544.1"/>
    <property type="molecule type" value="Genomic_DNA"/>
</dbReference>
<sequence>MARERYYITRNHPMLMGLQGTAVWISKYSSLSNALRDTLRPIDQEPYAAKSLYHREPSVYFNGQNGISLDAIKRRDFSSLADKDESAFPTLSSPRPSLRIQLQGYNKHSSQVWLRSSTTRSQLAQIILREVIHVLEKREGRTDNATHFLRLGAQRLRLEDVFLIEVRHVSKASYQPLFMYRPAAFLNSMITDILDLFNVPATGPSSTRTLISSSTTPRGALTVYGHSYKRMWWA</sequence>